<keyword evidence="3" id="KW-0521">NADP</keyword>
<dbReference type="GO" id="GO:0050661">
    <property type="term" value="F:NADP binding"/>
    <property type="evidence" value="ECO:0007669"/>
    <property type="project" value="TreeGrafter"/>
</dbReference>
<dbReference type="PANTHER" id="PTHR43765:SF2">
    <property type="entry name" value="2-DEHYDROPANTOATE 2-REDUCTASE"/>
    <property type="match status" value="1"/>
</dbReference>
<dbReference type="InterPro" id="IPR013332">
    <property type="entry name" value="KPR_N"/>
</dbReference>
<dbReference type="NCBIfam" id="TIGR00745">
    <property type="entry name" value="apbA_panE"/>
    <property type="match status" value="1"/>
</dbReference>
<dbReference type="InterPro" id="IPR008927">
    <property type="entry name" value="6-PGluconate_DH-like_C_sf"/>
</dbReference>
<feature type="domain" description="Ketopantoate reductase C-terminal" evidence="7">
    <location>
        <begin position="262"/>
        <end position="393"/>
    </location>
</feature>
<dbReference type="OrthoDB" id="73846at2759"/>
<keyword evidence="4" id="KW-0560">Oxidoreductase</keyword>
<evidence type="ECO:0000256" key="4">
    <source>
        <dbReference type="ARBA" id="ARBA00023002"/>
    </source>
</evidence>
<reference evidence="8 9" key="1">
    <citation type="submission" date="2018-08" db="EMBL/GenBank/DDBJ databases">
        <title>Draft genome sequences of two Aspergillus turcosus clinical strains isolated from bronchoalveolar lavage fluid: one azole-susceptible and the other azole-resistant.</title>
        <authorList>
            <person name="Parent-Michaud M."/>
            <person name="Dufresne P.J."/>
            <person name="Fournier E."/>
            <person name="Martineau C."/>
            <person name="Moreira S."/>
            <person name="Perkins V."/>
            <person name="De Repentigny L."/>
            <person name="Dufresne S.F."/>
        </authorList>
    </citation>
    <scope>NUCLEOTIDE SEQUENCE [LARGE SCALE GENOMIC DNA]</scope>
    <source>
        <strain evidence="8">HMR AF 1038</strain>
    </source>
</reference>
<evidence type="ECO:0000313" key="9">
    <source>
        <dbReference type="Proteomes" id="UP000215289"/>
    </source>
</evidence>
<dbReference type="EC" id="1.1.1.169" evidence="2"/>
<dbReference type="InterPro" id="IPR013752">
    <property type="entry name" value="KPA_reductase"/>
</dbReference>
<dbReference type="InterPro" id="IPR050838">
    <property type="entry name" value="Ketopantoate_reductase"/>
</dbReference>
<dbReference type="SUPFAM" id="SSF51735">
    <property type="entry name" value="NAD(P)-binding Rossmann-fold domains"/>
    <property type="match status" value="1"/>
</dbReference>
<dbReference type="InterPro" id="IPR003710">
    <property type="entry name" value="ApbA"/>
</dbReference>
<dbReference type="Gene3D" id="1.10.1040.10">
    <property type="entry name" value="N-(1-d-carboxylethyl)-l-norvaline Dehydrogenase, domain 2"/>
    <property type="match status" value="1"/>
</dbReference>
<feature type="domain" description="Ketopantoate reductase N-terminal" evidence="6">
    <location>
        <begin position="20"/>
        <end position="218"/>
    </location>
</feature>
<name>A0A3R7I062_9EURO</name>
<dbReference type="STRING" id="1245748.A0A3R7I062"/>
<dbReference type="AlphaFoldDB" id="A0A3R7I062"/>
<evidence type="ECO:0000256" key="3">
    <source>
        <dbReference type="ARBA" id="ARBA00022857"/>
    </source>
</evidence>
<evidence type="ECO:0000256" key="1">
    <source>
        <dbReference type="ARBA" id="ARBA00007870"/>
    </source>
</evidence>
<proteinExistence type="inferred from homology"/>
<accession>A0A3R7I062</accession>
<sequence length="415" mass="45532">MHEADEASRGSGKRKLSGRIHILGLGNVGTFVAHSLASRPSPPPITLLLHSRSLYGAWLAKKKCLAVNTNGLDDIKTGFDVNVLSGQTWYSLPYWNQNGEPNTNGDSVTEENLEAGVEESLSQSVEDDEHIECLIVAVKAPMTARALESVSHRLTPDSTVLLLQNGMGIIEEINEKVFPDPHQRPHYMCGIISHGLARKRDAFHVTHTGIGTTIISPLSPRDNLSSGEEKDTDWPPSTKYLTRTLTLTPPLVAVAETPASLLLYQLEKLALNAIINPLTALMDCENGEILYNYSFTRVMRMLLIEISSVICALPELQGIPGIENRFAPERLRSMVTKLANQTAKNTSSMLADVRSGKTTEIEYINGYIVRRGEELGIKCAVNYMIKHLVLAKQQMVKQRVSGAIPIDVLDGSNSS</sequence>
<evidence type="ECO:0000256" key="2">
    <source>
        <dbReference type="ARBA" id="ARBA00013014"/>
    </source>
</evidence>
<dbReference type="EMBL" id="NIDN02000002">
    <property type="protein sequence ID" value="RLM01739.1"/>
    <property type="molecule type" value="Genomic_DNA"/>
</dbReference>
<dbReference type="Proteomes" id="UP000215289">
    <property type="component" value="Unassembled WGS sequence"/>
</dbReference>
<keyword evidence="9" id="KW-1185">Reference proteome</keyword>
<dbReference type="FunFam" id="1.10.1040.10:FF:000038">
    <property type="entry name" value="Probable 2-dehydropantoate 2-reductase"/>
    <property type="match status" value="1"/>
</dbReference>
<dbReference type="Pfam" id="PF08546">
    <property type="entry name" value="ApbA_C"/>
    <property type="match status" value="1"/>
</dbReference>
<dbReference type="SUPFAM" id="SSF48179">
    <property type="entry name" value="6-phosphogluconate dehydrogenase C-terminal domain-like"/>
    <property type="match status" value="1"/>
</dbReference>
<comment type="similarity">
    <text evidence="1">Belongs to the ketopantoate reductase family.</text>
</comment>
<dbReference type="Pfam" id="PF02558">
    <property type="entry name" value="ApbA"/>
    <property type="match status" value="1"/>
</dbReference>
<evidence type="ECO:0000259" key="6">
    <source>
        <dbReference type="Pfam" id="PF02558"/>
    </source>
</evidence>
<dbReference type="PANTHER" id="PTHR43765">
    <property type="entry name" value="2-DEHYDROPANTOATE 2-REDUCTASE-RELATED"/>
    <property type="match status" value="1"/>
</dbReference>
<evidence type="ECO:0000313" key="8">
    <source>
        <dbReference type="EMBL" id="RLM01739.1"/>
    </source>
</evidence>
<dbReference type="InterPro" id="IPR036291">
    <property type="entry name" value="NAD(P)-bd_dom_sf"/>
</dbReference>
<gene>
    <name evidence="8" type="ORF">CFD26_103726</name>
</gene>
<dbReference type="InterPro" id="IPR013328">
    <property type="entry name" value="6PGD_dom2"/>
</dbReference>
<dbReference type="GO" id="GO:0015940">
    <property type="term" value="P:pantothenate biosynthetic process"/>
    <property type="evidence" value="ECO:0007669"/>
    <property type="project" value="InterPro"/>
</dbReference>
<organism evidence="8 9">
    <name type="scientific">Aspergillus turcosus</name>
    <dbReference type="NCBI Taxonomy" id="1245748"/>
    <lineage>
        <taxon>Eukaryota</taxon>
        <taxon>Fungi</taxon>
        <taxon>Dikarya</taxon>
        <taxon>Ascomycota</taxon>
        <taxon>Pezizomycotina</taxon>
        <taxon>Eurotiomycetes</taxon>
        <taxon>Eurotiomycetidae</taxon>
        <taxon>Eurotiales</taxon>
        <taxon>Aspergillaceae</taxon>
        <taxon>Aspergillus</taxon>
        <taxon>Aspergillus subgen. Fumigati</taxon>
    </lineage>
</organism>
<dbReference type="GO" id="GO:0005739">
    <property type="term" value="C:mitochondrion"/>
    <property type="evidence" value="ECO:0007669"/>
    <property type="project" value="TreeGrafter"/>
</dbReference>
<dbReference type="Gene3D" id="3.40.50.720">
    <property type="entry name" value="NAD(P)-binding Rossmann-like Domain"/>
    <property type="match status" value="1"/>
</dbReference>
<protein>
    <recommendedName>
        <fullName evidence="2">2-dehydropantoate 2-reductase</fullName>
        <ecNumber evidence="2">1.1.1.169</ecNumber>
    </recommendedName>
    <alternativeName>
        <fullName evidence="5">Ketopantoate reductase</fullName>
    </alternativeName>
</protein>
<comment type="caution">
    <text evidence="8">The sequence shown here is derived from an EMBL/GenBank/DDBJ whole genome shotgun (WGS) entry which is preliminary data.</text>
</comment>
<evidence type="ECO:0000259" key="7">
    <source>
        <dbReference type="Pfam" id="PF08546"/>
    </source>
</evidence>
<dbReference type="FunFam" id="3.40.50.720:FF:000851">
    <property type="entry name" value="Probable 2-dehydropantoate 2-reductase"/>
    <property type="match status" value="1"/>
</dbReference>
<dbReference type="GO" id="GO:0008677">
    <property type="term" value="F:2-dehydropantoate 2-reductase activity"/>
    <property type="evidence" value="ECO:0007669"/>
    <property type="project" value="UniProtKB-EC"/>
</dbReference>
<evidence type="ECO:0000256" key="5">
    <source>
        <dbReference type="ARBA" id="ARBA00032024"/>
    </source>
</evidence>